<evidence type="ECO:0000256" key="4">
    <source>
        <dbReference type="ARBA" id="ARBA00022989"/>
    </source>
</evidence>
<dbReference type="Proteomes" id="UP000295198">
    <property type="component" value="Unassembled WGS sequence"/>
</dbReference>
<feature type="transmembrane region" description="Helical" evidence="7">
    <location>
        <begin position="438"/>
        <end position="456"/>
    </location>
</feature>
<dbReference type="PANTHER" id="PTHR42770">
    <property type="entry name" value="AMINO ACID TRANSPORTER-RELATED"/>
    <property type="match status" value="1"/>
</dbReference>
<dbReference type="GO" id="GO:0005886">
    <property type="term" value="C:plasma membrane"/>
    <property type="evidence" value="ECO:0007669"/>
    <property type="project" value="UniProtKB-SubCell"/>
</dbReference>
<evidence type="ECO:0000256" key="2">
    <source>
        <dbReference type="ARBA" id="ARBA00022475"/>
    </source>
</evidence>
<feature type="transmembrane region" description="Helical" evidence="7">
    <location>
        <begin position="162"/>
        <end position="180"/>
    </location>
</feature>
<dbReference type="AlphaFoldDB" id="A0A4Q4Z384"/>
<feature type="transmembrane region" description="Helical" evidence="7">
    <location>
        <begin position="373"/>
        <end position="392"/>
    </location>
</feature>
<proteinExistence type="predicted"/>
<keyword evidence="3 7" id="KW-0812">Transmembrane</keyword>
<feature type="transmembrane region" description="Helical" evidence="7">
    <location>
        <begin position="37"/>
        <end position="65"/>
    </location>
</feature>
<name>A0A4Q4Z384_9ACTN</name>
<keyword evidence="4 7" id="KW-1133">Transmembrane helix</keyword>
<evidence type="ECO:0000256" key="5">
    <source>
        <dbReference type="ARBA" id="ARBA00023136"/>
    </source>
</evidence>
<dbReference type="InterPro" id="IPR002293">
    <property type="entry name" value="AA/rel_permease1"/>
</dbReference>
<dbReference type="InterPro" id="IPR050367">
    <property type="entry name" value="APC_superfamily"/>
</dbReference>
<keyword evidence="2" id="KW-1003">Cell membrane</keyword>
<feature type="transmembrane region" description="Helical" evidence="7">
    <location>
        <begin position="110"/>
        <end position="142"/>
    </location>
</feature>
<dbReference type="EMBL" id="SDKM01000053">
    <property type="protein sequence ID" value="RYP82127.1"/>
    <property type="molecule type" value="Genomic_DNA"/>
</dbReference>
<dbReference type="GO" id="GO:0022857">
    <property type="term" value="F:transmembrane transporter activity"/>
    <property type="evidence" value="ECO:0007669"/>
    <property type="project" value="InterPro"/>
</dbReference>
<dbReference type="RefSeq" id="WP_134720723.1">
    <property type="nucleotide sequence ID" value="NZ_SDKM01000053.1"/>
</dbReference>
<comment type="caution">
    <text evidence="8">The sequence shown here is derived from an EMBL/GenBank/DDBJ whole genome shotgun (WGS) entry which is preliminary data.</text>
</comment>
<protein>
    <submittedName>
        <fullName evidence="8">APC family permease</fullName>
    </submittedName>
</protein>
<dbReference type="PIRSF" id="PIRSF006060">
    <property type="entry name" value="AA_transporter"/>
    <property type="match status" value="1"/>
</dbReference>
<feature type="compositionally biased region" description="Basic and acidic residues" evidence="6">
    <location>
        <begin position="7"/>
        <end position="20"/>
    </location>
</feature>
<feature type="transmembrane region" description="Helical" evidence="7">
    <location>
        <begin position="404"/>
        <end position="426"/>
    </location>
</feature>
<evidence type="ECO:0000313" key="8">
    <source>
        <dbReference type="EMBL" id="RYP82127.1"/>
    </source>
</evidence>
<evidence type="ECO:0000256" key="6">
    <source>
        <dbReference type="SAM" id="MobiDB-lite"/>
    </source>
</evidence>
<feature type="region of interest" description="Disordered" evidence="6">
    <location>
        <begin position="1"/>
        <end position="20"/>
    </location>
</feature>
<feature type="transmembrane region" description="Helical" evidence="7">
    <location>
        <begin position="270"/>
        <end position="293"/>
    </location>
</feature>
<feature type="transmembrane region" description="Helical" evidence="7">
    <location>
        <begin position="71"/>
        <end position="89"/>
    </location>
</feature>
<keyword evidence="5 7" id="KW-0472">Membrane</keyword>
<dbReference type="Gene3D" id="1.20.1740.10">
    <property type="entry name" value="Amino acid/polyamine transporter I"/>
    <property type="match status" value="1"/>
</dbReference>
<sequence>MTAPTGDGHHSLHAEQHDPHHRAEADLLDKGLTEGAVGLFGGTVLGISSVAPAYALTATVGILVAEAGDKMPVVIIAGFLPMFFAAYAYRELNKVAPDCGTSFTWTTKAFGPYVGWLGGWAAIMATVIVLSNLAGVAVQFFYQFLGDLTDTGAIGDLWENRGVNVVTCLVFLAIATWVAYRGITTTERVQIVLVLFQLAVLLVFAIAAFAKSGDSATGLDFSLDWFSPSGLGLSAFIAGLSGSIFAFWGWDTALTVNEESVDADKTPGRAALLCVVSILLTYLIVAIALQMYAGVGEDGNGLANEEISDNVFGALARPVLGQPLDLVLFLAVLASSAASLITTFLPTSRTMLAMGIYRAFPQKFATVHPEHRTPSYATVVAGIGAGVFYALLTFVSEKVLTDTIYSLGIMICFYYGLTAFACIWYFRKELFNDVSSFVFKLLFPLIGGLGLGWVFVVTLRDSASPDYGSGADIGGVGLVLILGLGIILAGIVFMLWQRFRDPAYFRGETLVKDTPALIVE</sequence>
<gene>
    <name evidence="8" type="ORF">EKO23_22465</name>
</gene>
<feature type="transmembrane region" description="Helical" evidence="7">
    <location>
        <begin position="326"/>
        <end position="352"/>
    </location>
</feature>
<dbReference type="PANTHER" id="PTHR42770:SF7">
    <property type="entry name" value="MEMBRANE PROTEIN"/>
    <property type="match status" value="1"/>
</dbReference>
<evidence type="ECO:0000256" key="3">
    <source>
        <dbReference type="ARBA" id="ARBA00022692"/>
    </source>
</evidence>
<keyword evidence="9" id="KW-1185">Reference proteome</keyword>
<accession>A0A4Q4Z384</accession>
<evidence type="ECO:0000256" key="7">
    <source>
        <dbReference type="SAM" id="Phobius"/>
    </source>
</evidence>
<dbReference type="OrthoDB" id="138827at2"/>
<feature type="transmembrane region" description="Helical" evidence="7">
    <location>
        <begin position="476"/>
        <end position="496"/>
    </location>
</feature>
<organism evidence="8 9">
    <name type="scientific">Nocardioides guangzhouensis</name>
    <dbReference type="NCBI Taxonomy" id="2497878"/>
    <lineage>
        <taxon>Bacteria</taxon>
        <taxon>Bacillati</taxon>
        <taxon>Actinomycetota</taxon>
        <taxon>Actinomycetes</taxon>
        <taxon>Propionibacteriales</taxon>
        <taxon>Nocardioidaceae</taxon>
        <taxon>Nocardioides</taxon>
    </lineage>
</organism>
<dbReference type="Pfam" id="PF13520">
    <property type="entry name" value="AA_permease_2"/>
    <property type="match status" value="1"/>
</dbReference>
<feature type="transmembrane region" description="Helical" evidence="7">
    <location>
        <begin position="192"/>
        <end position="210"/>
    </location>
</feature>
<reference evidence="8 9" key="1">
    <citation type="submission" date="2019-01" db="EMBL/GenBank/DDBJ databases">
        <title>Nocardioides guangzhouensis sp. nov., an actinobacterium isolated from soil.</title>
        <authorList>
            <person name="Fu Y."/>
            <person name="Cai Y."/>
            <person name="Lin Z."/>
            <person name="Chen P."/>
        </authorList>
    </citation>
    <scope>NUCLEOTIDE SEQUENCE [LARGE SCALE GENOMIC DNA]</scope>
    <source>
        <strain evidence="8 9">130</strain>
    </source>
</reference>
<comment type="subcellular location">
    <subcellularLocation>
        <location evidence="1">Cell membrane</location>
        <topology evidence="1">Multi-pass membrane protein</topology>
    </subcellularLocation>
</comment>
<evidence type="ECO:0000256" key="1">
    <source>
        <dbReference type="ARBA" id="ARBA00004651"/>
    </source>
</evidence>
<feature type="transmembrane region" description="Helical" evidence="7">
    <location>
        <begin position="230"/>
        <end position="250"/>
    </location>
</feature>
<evidence type="ECO:0000313" key="9">
    <source>
        <dbReference type="Proteomes" id="UP000295198"/>
    </source>
</evidence>